<gene>
    <name evidence="3" type="ORF">DHL47_01380</name>
</gene>
<evidence type="ECO:0000256" key="1">
    <source>
        <dbReference type="SAM" id="MobiDB-lite"/>
    </source>
</evidence>
<keyword evidence="2" id="KW-0812">Transmembrane</keyword>
<feature type="region of interest" description="Disordered" evidence="1">
    <location>
        <begin position="92"/>
        <end position="138"/>
    </location>
</feature>
<feature type="compositionally biased region" description="Polar residues" evidence="1">
    <location>
        <begin position="95"/>
        <end position="108"/>
    </location>
</feature>
<keyword evidence="4" id="KW-1185">Reference proteome</keyword>
<keyword evidence="2" id="KW-1133">Transmembrane helix</keyword>
<reference evidence="3 4" key="1">
    <citation type="submission" date="2018-05" db="EMBL/GenBank/DDBJ databases">
        <title>Draft genome sequence of Streptococcus panodentis CCUG 70867T.</title>
        <authorList>
            <person name="Salva-Serra F."/>
            <person name="Mendez V."/>
            <person name="Jaen-Luchoro D."/>
            <person name="Gonzales-Siles L."/>
            <person name="Karlsson R."/>
            <person name="Engstrom-Jakobsson H."/>
            <person name="Busquets A."/>
            <person name="Gomila M."/>
            <person name="Pineiro-Iglesias B."/>
            <person name="Bennasar-Figueras A."/>
            <person name="Seeger M."/>
            <person name="Moore E."/>
        </authorList>
    </citation>
    <scope>NUCLEOTIDE SEQUENCE [LARGE SCALE GENOMIC DNA]</scope>
    <source>
        <strain evidence="3 4">CCUG 70867</strain>
    </source>
</reference>
<evidence type="ECO:0008006" key="5">
    <source>
        <dbReference type="Google" id="ProtNLM"/>
    </source>
</evidence>
<organism evidence="3 4">
    <name type="scientific">Streptococcus panodentis</name>
    <dbReference type="NCBI Taxonomy" id="1581472"/>
    <lineage>
        <taxon>Bacteria</taxon>
        <taxon>Bacillati</taxon>
        <taxon>Bacillota</taxon>
        <taxon>Bacilli</taxon>
        <taxon>Lactobacillales</taxon>
        <taxon>Streptococcaceae</taxon>
        <taxon>Streptococcus</taxon>
    </lineage>
</organism>
<evidence type="ECO:0000256" key="2">
    <source>
        <dbReference type="SAM" id="Phobius"/>
    </source>
</evidence>
<comment type="caution">
    <text evidence="3">The sequence shown here is derived from an EMBL/GenBank/DDBJ whole genome shotgun (WGS) entry which is preliminary data.</text>
</comment>
<dbReference type="Proteomes" id="UP001519349">
    <property type="component" value="Unassembled WGS sequence"/>
</dbReference>
<protein>
    <recommendedName>
        <fullName evidence="5">DUF1310 family protein</fullName>
    </recommendedName>
</protein>
<evidence type="ECO:0000313" key="3">
    <source>
        <dbReference type="EMBL" id="MBP2620005.1"/>
    </source>
</evidence>
<dbReference type="RefSeq" id="WP_128834465.1">
    <property type="nucleotide sequence ID" value="NZ_QFAY01000002.1"/>
</dbReference>
<feature type="transmembrane region" description="Helical" evidence="2">
    <location>
        <begin position="12"/>
        <end position="32"/>
    </location>
</feature>
<sequence>MLKSIFFKYYKWFYLLAVLIVILAAVFFYGVLNGKPRQVNRRELETGLVKVLKNTYKDIEEIQLTSPHYHAPDGLSCHVNLRFSDNQEMDYDLGYSSSQKENDQGSQTDEGRAFLKNRKGKTKTKVSVTYPDGDKGRE</sequence>
<keyword evidence="2" id="KW-0472">Membrane</keyword>
<proteinExistence type="predicted"/>
<accession>A0ABS5ATV1</accession>
<dbReference type="EMBL" id="QFAY01000002">
    <property type="protein sequence ID" value="MBP2620005.1"/>
    <property type="molecule type" value="Genomic_DNA"/>
</dbReference>
<feature type="compositionally biased region" description="Basic residues" evidence="1">
    <location>
        <begin position="115"/>
        <end position="124"/>
    </location>
</feature>
<evidence type="ECO:0000313" key="4">
    <source>
        <dbReference type="Proteomes" id="UP001519349"/>
    </source>
</evidence>
<name>A0ABS5ATV1_9STRE</name>